<dbReference type="Gene3D" id="3.30.40.10">
    <property type="entry name" value="Zinc/RING finger domain, C3HC4 (zinc finger)"/>
    <property type="match status" value="1"/>
</dbReference>
<dbReference type="EMBL" id="BAABME010000006">
    <property type="protein sequence ID" value="GAA0138340.1"/>
    <property type="molecule type" value="Genomic_DNA"/>
</dbReference>
<sequence length="393" mass="43441">MEAYNPWVMVIEALLHTHQLDITNILELMKMVKETFEEADRNFRELLSVRILESLYAQEIRNSNGRMLLAGPLITIDSSHSCEDVVNGILQLASLVVEAHILELDVPSFILQKLSNLQSCYLLQLKNRILEGSSLILGELENGSGLEVPEESSRVVVDEGISGSIISGSIADKHGVARDTECKLTLFKVDDGEVSEEGISVKNLSPAKRKRILDVTSGGSEHALEPPPITVNVCGENIEENGSTEGKDIKSDIEEYHDVRTDIEMLENASLSSQGIDNQVSLGTQLTSCVKCNKDGNLLVCSSSGCQLVVHEECLGSAIDFYRTGDFYCPFCAYSQAISCFLEAKKNLFLARRNRRAFHVFLSELEEKSSSKRSEGSKKHTRRNICKGNPSKN</sequence>
<organism evidence="6 7">
    <name type="scientific">Lithospermum erythrorhizon</name>
    <name type="common">Purple gromwell</name>
    <name type="synonym">Lithospermum officinale var. erythrorhizon</name>
    <dbReference type="NCBI Taxonomy" id="34254"/>
    <lineage>
        <taxon>Eukaryota</taxon>
        <taxon>Viridiplantae</taxon>
        <taxon>Streptophyta</taxon>
        <taxon>Embryophyta</taxon>
        <taxon>Tracheophyta</taxon>
        <taxon>Spermatophyta</taxon>
        <taxon>Magnoliopsida</taxon>
        <taxon>eudicotyledons</taxon>
        <taxon>Gunneridae</taxon>
        <taxon>Pentapetalae</taxon>
        <taxon>asterids</taxon>
        <taxon>lamiids</taxon>
        <taxon>Boraginales</taxon>
        <taxon>Boraginaceae</taxon>
        <taxon>Boraginoideae</taxon>
        <taxon>Lithospermeae</taxon>
        <taxon>Lithospermum</taxon>
    </lineage>
</organism>
<keyword evidence="7" id="KW-1185">Reference proteome</keyword>
<evidence type="ECO:0000256" key="1">
    <source>
        <dbReference type="ARBA" id="ARBA00022723"/>
    </source>
</evidence>
<gene>
    <name evidence="6" type="ORF">LIER_00103</name>
</gene>
<keyword evidence="1" id="KW-0479">Metal-binding</keyword>
<dbReference type="AlphaFoldDB" id="A0AAV3NGC7"/>
<name>A0AAV3NGC7_LITER</name>
<evidence type="ECO:0000256" key="4">
    <source>
        <dbReference type="SAM" id="MobiDB-lite"/>
    </source>
</evidence>
<dbReference type="PANTHER" id="PTHR47863">
    <property type="entry name" value="RING/FYVE/PHD ZINC FINGER SUPERFAMILY PROTEIN"/>
    <property type="match status" value="1"/>
</dbReference>
<accession>A0AAV3NGC7</accession>
<dbReference type="InterPro" id="IPR013083">
    <property type="entry name" value="Znf_RING/FYVE/PHD"/>
</dbReference>
<feature type="region of interest" description="Disordered" evidence="4">
    <location>
        <begin position="368"/>
        <end position="393"/>
    </location>
</feature>
<dbReference type="PANTHER" id="PTHR47863:SF4">
    <property type="entry name" value="RING_FYVE_PHD ZINC FINGER SUPERFAMILY PROTEIN"/>
    <property type="match status" value="1"/>
</dbReference>
<dbReference type="InterPro" id="IPR001965">
    <property type="entry name" value="Znf_PHD"/>
</dbReference>
<feature type="compositionally biased region" description="Basic and acidic residues" evidence="4">
    <location>
        <begin position="368"/>
        <end position="378"/>
    </location>
</feature>
<reference evidence="6 7" key="1">
    <citation type="submission" date="2024-01" db="EMBL/GenBank/DDBJ databases">
        <title>The complete chloroplast genome sequence of Lithospermum erythrorhizon: insights into the phylogenetic relationship among Boraginaceae species and the maternal lineages of purple gromwells.</title>
        <authorList>
            <person name="Okada T."/>
            <person name="Watanabe K."/>
        </authorList>
    </citation>
    <scope>NUCLEOTIDE SEQUENCE [LARGE SCALE GENOMIC DNA]</scope>
</reference>
<dbReference type="SMART" id="SM00249">
    <property type="entry name" value="PHD"/>
    <property type="match status" value="1"/>
</dbReference>
<keyword evidence="3" id="KW-0862">Zinc</keyword>
<evidence type="ECO:0000313" key="6">
    <source>
        <dbReference type="EMBL" id="GAA0138340.1"/>
    </source>
</evidence>
<proteinExistence type="predicted"/>
<dbReference type="InterPro" id="IPR019786">
    <property type="entry name" value="Zinc_finger_PHD-type_CS"/>
</dbReference>
<dbReference type="SUPFAM" id="SSF57903">
    <property type="entry name" value="FYVE/PHD zinc finger"/>
    <property type="match status" value="1"/>
</dbReference>
<dbReference type="Proteomes" id="UP001454036">
    <property type="component" value="Unassembled WGS sequence"/>
</dbReference>
<dbReference type="GO" id="GO:0008270">
    <property type="term" value="F:zinc ion binding"/>
    <property type="evidence" value="ECO:0007669"/>
    <property type="project" value="UniProtKB-KW"/>
</dbReference>
<dbReference type="PROSITE" id="PS01359">
    <property type="entry name" value="ZF_PHD_1"/>
    <property type="match status" value="1"/>
</dbReference>
<comment type="caution">
    <text evidence="6">The sequence shown here is derived from an EMBL/GenBank/DDBJ whole genome shotgun (WGS) entry which is preliminary data.</text>
</comment>
<evidence type="ECO:0000313" key="7">
    <source>
        <dbReference type="Proteomes" id="UP001454036"/>
    </source>
</evidence>
<dbReference type="InterPro" id="IPR011011">
    <property type="entry name" value="Znf_FYVE_PHD"/>
</dbReference>
<evidence type="ECO:0000256" key="2">
    <source>
        <dbReference type="ARBA" id="ARBA00022771"/>
    </source>
</evidence>
<evidence type="ECO:0000256" key="3">
    <source>
        <dbReference type="ARBA" id="ARBA00022833"/>
    </source>
</evidence>
<protein>
    <recommendedName>
        <fullName evidence="5">Zinc finger PHD-type domain-containing protein</fullName>
    </recommendedName>
</protein>
<feature type="domain" description="Zinc finger PHD-type" evidence="5">
    <location>
        <begin position="288"/>
        <end position="333"/>
    </location>
</feature>
<evidence type="ECO:0000259" key="5">
    <source>
        <dbReference type="SMART" id="SM00249"/>
    </source>
</evidence>
<keyword evidence="2" id="KW-0863">Zinc-finger</keyword>